<dbReference type="EMBL" id="JACYTR010000002">
    <property type="protein sequence ID" value="MBD8524366.1"/>
    <property type="molecule type" value="Genomic_DNA"/>
</dbReference>
<comment type="caution">
    <text evidence="1">The sequence shown here is derived from an EMBL/GenBank/DDBJ whole genome shotgun (WGS) entry which is preliminary data.</text>
</comment>
<evidence type="ECO:0000313" key="2">
    <source>
        <dbReference type="Proteomes" id="UP000613768"/>
    </source>
</evidence>
<reference evidence="1 2" key="1">
    <citation type="submission" date="2020-09" db="EMBL/GenBank/DDBJ databases">
        <title>Pseudoxanthomonas sp. CAU 1598 isolated from sand of Yaerae Beach.</title>
        <authorList>
            <person name="Kim W."/>
        </authorList>
    </citation>
    <scope>NUCLEOTIDE SEQUENCE [LARGE SCALE GENOMIC DNA]</scope>
    <source>
        <strain evidence="1 2">CAU 1598</strain>
    </source>
</reference>
<dbReference type="AlphaFoldDB" id="A0AAW3ZIR7"/>
<gene>
    <name evidence="1" type="ORF">IFO71_01305</name>
</gene>
<name>A0AAW3ZIR7_9GAMM</name>
<organism evidence="1 2">
    <name type="scientific">Pseudomarimonas arenosa</name>
    <dbReference type="NCBI Taxonomy" id="2774145"/>
    <lineage>
        <taxon>Bacteria</taxon>
        <taxon>Pseudomonadati</taxon>
        <taxon>Pseudomonadota</taxon>
        <taxon>Gammaproteobacteria</taxon>
        <taxon>Lysobacterales</taxon>
        <taxon>Lysobacteraceae</taxon>
        <taxon>Pseudomarimonas</taxon>
    </lineage>
</organism>
<evidence type="ECO:0000313" key="1">
    <source>
        <dbReference type="EMBL" id="MBD8524366.1"/>
    </source>
</evidence>
<accession>A0AAW3ZIR7</accession>
<proteinExistence type="predicted"/>
<protein>
    <submittedName>
        <fullName evidence="1">Uncharacterized protein</fullName>
    </submittedName>
</protein>
<dbReference type="Proteomes" id="UP000613768">
    <property type="component" value="Unassembled WGS sequence"/>
</dbReference>
<keyword evidence="2" id="KW-1185">Reference proteome</keyword>
<sequence>MTDLEPINDVFQFSRRADLLGRWAAQLIDPAVPSSERWLCYSRVSRELSELVADAIAYTDHVQRAEVSSETDRTMILNALRALLGQLRKLEARVGLLGPVLAAQAHVQRDR</sequence>
<dbReference type="RefSeq" id="WP_192027719.1">
    <property type="nucleotide sequence ID" value="NZ_JACYTR010000002.1"/>
</dbReference>